<feature type="binding site" evidence="8">
    <location>
        <position position="163"/>
    </location>
    <ligand>
        <name>NAD(+)</name>
        <dbReference type="ChEBI" id="CHEBI:57540"/>
    </ligand>
</feature>
<dbReference type="Proteomes" id="UP001141422">
    <property type="component" value="Unassembled WGS sequence"/>
</dbReference>
<keyword evidence="3 8" id="KW-0547">Nucleotide-binding</keyword>
<feature type="binding site" evidence="8">
    <location>
        <begin position="133"/>
        <end position="134"/>
    </location>
    <ligand>
        <name>NAD(+)</name>
        <dbReference type="ChEBI" id="CHEBI:57540"/>
    </ligand>
</feature>
<keyword evidence="2 8" id="KW-0808">Transferase</keyword>
<feature type="binding site" evidence="8">
    <location>
        <position position="232"/>
    </location>
    <ligand>
        <name>NAD(+)</name>
        <dbReference type="ChEBI" id="CHEBI:57540"/>
    </ligand>
</feature>
<comment type="cofactor">
    <cofactor evidence="8">
        <name>a divalent metal cation</name>
        <dbReference type="ChEBI" id="CHEBI:60240"/>
    </cofactor>
</comment>
<comment type="catalytic activity">
    <reaction evidence="8">
        <text>NAD(+) + ATP = ADP + NADP(+) + H(+)</text>
        <dbReference type="Rhea" id="RHEA:18629"/>
        <dbReference type="ChEBI" id="CHEBI:15378"/>
        <dbReference type="ChEBI" id="CHEBI:30616"/>
        <dbReference type="ChEBI" id="CHEBI:57540"/>
        <dbReference type="ChEBI" id="CHEBI:58349"/>
        <dbReference type="ChEBI" id="CHEBI:456216"/>
        <dbReference type="EC" id="2.7.1.23"/>
    </reaction>
</comment>
<accession>A0ABT4IF00</accession>
<dbReference type="GO" id="GO:0016301">
    <property type="term" value="F:kinase activity"/>
    <property type="evidence" value="ECO:0007669"/>
    <property type="project" value="UniProtKB-KW"/>
</dbReference>
<dbReference type="PANTHER" id="PTHR20275">
    <property type="entry name" value="NAD KINASE"/>
    <property type="match status" value="1"/>
</dbReference>
<dbReference type="HAMAP" id="MF_00361">
    <property type="entry name" value="NAD_kinase"/>
    <property type="match status" value="1"/>
</dbReference>
<feature type="binding site" evidence="8">
    <location>
        <begin position="65"/>
        <end position="66"/>
    </location>
    <ligand>
        <name>NAD(+)</name>
        <dbReference type="ChEBI" id="CHEBI:57540"/>
    </ligand>
</feature>
<gene>
    <name evidence="8" type="primary">nadK</name>
    <name evidence="9" type="ORF">O0S10_03585</name>
</gene>
<dbReference type="RefSeq" id="WP_268924617.1">
    <property type="nucleotide sequence ID" value="NZ_JAPTGB010000006.1"/>
</dbReference>
<comment type="caution">
    <text evidence="8">Lacks conserved residue(s) required for the propagation of feature annotation.</text>
</comment>
<reference evidence="9" key="1">
    <citation type="submission" date="2022-12" db="EMBL/GenBank/DDBJ databases">
        <title>Isolation and characterisation of novel Methanocorpusculum spp. from native Australian herbivores indicates the genus is ancestrally host-associated.</title>
        <authorList>
            <person name="Volmer J.G."/>
            <person name="Soo R.M."/>
            <person name="Evans P.N."/>
            <person name="Hoedt E.C."/>
            <person name="Astorga Alsina A.L."/>
            <person name="Woodcroft B.J."/>
            <person name="Tyson G.W."/>
            <person name="Hugenholtz P."/>
            <person name="Morrison M."/>
        </authorList>
    </citation>
    <scope>NUCLEOTIDE SEQUENCE</scope>
    <source>
        <strain evidence="9">MG</strain>
    </source>
</reference>
<evidence type="ECO:0000313" key="10">
    <source>
        <dbReference type="Proteomes" id="UP001141422"/>
    </source>
</evidence>
<comment type="function">
    <text evidence="8">Involved in the regulation of the intracellular balance of NAD and NADP, and is a key enzyme in the biosynthesis of NADP. Catalyzes specifically the phosphorylation on 2'-hydroxyl of the adenosine moiety of NAD to yield NADP.</text>
</comment>
<evidence type="ECO:0000256" key="6">
    <source>
        <dbReference type="ARBA" id="ARBA00022857"/>
    </source>
</evidence>
<comment type="similarity">
    <text evidence="8">Belongs to the NAD kinase family.</text>
</comment>
<evidence type="ECO:0000256" key="7">
    <source>
        <dbReference type="ARBA" id="ARBA00023027"/>
    </source>
</evidence>
<keyword evidence="6 8" id="KW-0521">NADP</keyword>
<dbReference type="InterPro" id="IPR017437">
    <property type="entry name" value="ATP-NAD_kinase_PpnK-typ_C"/>
</dbReference>
<comment type="caution">
    <text evidence="9">The sequence shown here is derived from an EMBL/GenBank/DDBJ whole genome shotgun (WGS) entry which is preliminary data.</text>
</comment>
<feature type="binding site" evidence="8">
    <location>
        <position position="144"/>
    </location>
    <ligand>
        <name>NAD(+)</name>
        <dbReference type="ChEBI" id="CHEBI:57540"/>
    </ligand>
</feature>
<evidence type="ECO:0000256" key="5">
    <source>
        <dbReference type="ARBA" id="ARBA00022840"/>
    </source>
</evidence>
<evidence type="ECO:0000256" key="1">
    <source>
        <dbReference type="ARBA" id="ARBA00022490"/>
    </source>
</evidence>
<dbReference type="EMBL" id="JAPTGB010000006">
    <property type="protein sequence ID" value="MCZ0860312.1"/>
    <property type="molecule type" value="Genomic_DNA"/>
</dbReference>
<evidence type="ECO:0000256" key="8">
    <source>
        <dbReference type="HAMAP-Rule" id="MF_00361"/>
    </source>
</evidence>
<proteinExistence type="inferred from homology"/>
<dbReference type="InterPro" id="IPR002504">
    <property type="entry name" value="NADK"/>
</dbReference>
<keyword evidence="1 8" id="KW-0963">Cytoplasm</keyword>
<dbReference type="InterPro" id="IPR016064">
    <property type="entry name" value="NAD/diacylglycerol_kinase_sf"/>
</dbReference>
<evidence type="ECO:0000256" key="3">
    <source>
        <dbReference type="ARBA" id="ARBA00022741"/>
    </source>
</evidence>
<keyword evidence="5 8" id="KW-0067">ATP-binding</keyword>
<dbReference type="InterPro" id="IPR017438">
    <property type="entry name" value="ATP-NAD_kinase_N"/>
</dbReference>
<evidence type="ECO:0000313" key="9">
    <source>
        <dbReference type="EMBL" id="MCZ0860312.1"/>
    </source>
</evidence>
<keyword evidence="4 8" id="KW-0418">Kinase</keyword>
<comment type="subcellular location">
    <subcellularLocation>
        <location evidence="8">Cytoplasm</location>
    </subcellularLocation>
</comment>
<feature type="active site" description="Proton acceptor" evidence="8">
    <location>
        <position position="65"/>
    </location>
</feature>
<evidence type="ECO:0000256" key="4">
    <source>
        <dbReference type="ARBA" id="ARBA00022777"/>
    </source>
</evidence>
<feature type="binding site" evidence="8">
    <location>
        <position position="161"/>
    </location>
    <ligand>
        <name>NAD(+)</name>
        <dbReference type="ChEBI" id="CHEBI:57540"/>
    </ligand>
</feature>
<feature type="binding site" evidence="8">
    <location>
        <position position="70"/>
    </location>
    <ligand>
        <name>NAD(+)</name>
        <dbReference type="ChEBI" id="CHEBI:57540"/>
    </ligand>
</feature>
<evidence type="ECO:0000256" key="2">
    <source>
        <dbReference type="ARBA" id="ARBA00022679"/>
    </source>
</evidence>
<dbReference type="PANTHER" id="PTHR20275:SF43">
    <property type="entry name" value="BIFUNCTIONAL NADP PHOSPHATASE_NAD KINASE"/>
    <property type="match status" value="1"/>
</dbReference>
<protein>
    <recommendedName>
        <fullName evidence="8">NAD kinase</fullName>
        <ecNumber evidence="8">2.7.1.23</ecNumber>
    </recommendedName>
    <alternativeName>
        <fullName evidence="8">ATP-dependent NAD kinase</fullName>
    </alternativeName>
</protein>
<feature type="binding site" evidence="8">
    <location>
        <position position="198"/>
    </location>
    <ligand>
        <name>NAD(+)</name>
        <dbReference type="ChEBI" id="CHEBI:57540"/>
    </ligand>
</feature>
<keyword evidence="7 8" id="KW-0520">NAD</keyword>
<name>A0ABT4IF00_9EURY</name>
<dbReference type="Pfam" id="PF01513">
    <property type="entry name" value="NAD_kinase"/>
    <property type="match status" value="1"/>
</dbReference>
<keyword evidence="10" id="KW-1185">Reference proteome</keyword>
<dbReference type="EC" id="2.7.1.23" evidence="8"/>
<feature type="binding site" evidence="8">
    <location>
        <begin position="174"/>
        <end position="179"/>
    </location>
    <ligand>
        <name>NAD(+)</name>
        <dbReference type="ChEBI" id="CHEBI:57540"/>
    </ligand>
</feature>
<organism evidence="9 10">
    <name type="scientific">Methanocorpusculum petauri</name>
    <dbReference type="NCBI Taxonomy" id="3002863"/>
    <lineage>
        <taxon>Archaea</taxon>
        <taxon>Methanobacteriati</taxon>
        <taxon>Methanobacteriota</taxon>
        <taxon>Stenosarchaea group</taxon>
        <taxon>Methanomicrobia</taxon>
        <taxon>Methanomicrobiales</taxon>
        <taxon>Methanocorpusculaceae</taxon>
        <taxon>Methanocorpusculum</taxon>
    </lineage>
</organism>
<dbReference type="Gene3D" id="2.60.200.30">
    <property type="entry name" value="Probable inorganic polyphosphate/atp-NAD kinase, domain 2"/>
    <property type="match status" value="1"/>
</dbReference>
<dbReference type="Pfam" id="PF20143">
    <property type="entry name" value="NAD_kinase_C"/>
    <property type="match status" value="1"/>
</dbReference>
<dbReference type="SUPFAM" id="SSF111331">
    <property type="entry name" value="NAD kinase/diacylglycerol kinase-like"/>
    <property type="match status" value="1"/>
</dbReference>
<sequence>MKICIVSRVDFREPIETAQSLGWMLVDAGHEVVYEDSIASELGYTGVSLSNVSFSADLIVVLGGDGSVLRAVRMLTRQIPIVGVNQGRVGFLTDLEREHAGEILAGLSLPLSVEPRMRITIEYDGEPIGSALNEAVIVTSRPAKMLQFETFINGRKSAEFRADGLIVGTPTGSTAYAMSAGGPIVDPLIEAFVLVPLAPFMLSSRPHLISSSSEIEVRLVSSKPAQLVLDGQMQYDLGEEASLVVRKSPEPALFLDVGRSFFEKVEQKLRLL</sequence>
<dbReference type="Gene3D" id="3.40.50.10330">
    <property type="entry name" value="Probable inorganic polyphosphate/atp-NAD kinase, domain 1"/>
    <property type="match status" value="1"/>
</dbReference>